<proteinExistence type="inferred from homology"/>
<dbReference type="Pfam" id="PF02073">
    <property type="entry name" value="Peptidase_M29"/>
    <property type="match status" value="1"/>
</dbReference>
<accession>A0A926IF54</accession>
<comment type="caution">
    <text evidence="10">The sequence shown here is derived from an EMBL/GenBank/DDBJ whole genome shotgun (WGS) entry which is preliminary data.</text>
</comment>
<evidence type="ECO:0000256" key="5">
    <source>
        <dbReference type="ARBA" id="ARBA00022438"/>
    </source>
</evidence>
<evidence type="ECO:0000256" key="8">
    <source>
        <dbReference type="ARBA" id="ARBA00022801"/>
    </source>
</evidence>
<gene>
    <name evidence="10" type="ORF">H8718_13310</name>
</gene>
<dbReference type="GO" id="GO:0008237">
    <property type="term" value="F:metallopeptidase activity"/>
    <property type="evidence" value="ECO:0007669"/>
    <property type="project" value="UniProtKB-KW"/>
</dbReference>
<comment type="similarity">
    <text evidence="4">Belongs to the peptidase M29 family.</text>
</comment>
<sequence length="366" mass="41233">MRDQRITKLAQNLIQYSVQLQPGEKLLIDLPNGGEEIASALVEEAYRAGGIPFVNLESEVIRKALLMGATKEQYEYQLKYDLERMKDMDAYIAVRRVDNLYQMSDVPADKMKIYTEYSGPLHLGERCKNTKWCILGYPTNSFAQMAHMSTAAFEDYYFDVCTLDYAKFTELMEPLRSLMAKTDKVHIKAPGTDLTFSIKGCWAGICGGRFNIPDGEVGLGEIVKDSVNGTIAYNVPSHYQGTVFTDIKFTFKNGKIVEATANDTEKLNAILDTDEGARYIGEFSIGTNPFMTHPIYNTLFDEKMIGSFHFTPGCNSSIHWDLIQSHKPECGGGEIWFDDVLIRKDGEFVLDELLHLNQEALQEALS</sequence>
<evidence type="ECO:0000313" key="11">
    <source>
        <dbReference type="Proteomes" id="UP000655830"/>
    </source>
</evidence>
<evidence type="ECO:0000256" key="4">
    <source>
        <dbReference type="ARBA" id="ARBA00008236"/>
    </source>
</evidence>
<dbReference type="GO" id="GO:0046872">
    <property type="term" value="F:metal ion binding"/>
    <property type="evidence" value="ECO:0007669"/>
    <property type="project" value="UniProtKB-KW"/>
</dbReference>
<dbReference type="AlphaFoldDB" id="A0A926IF54"/>
<keyword evidence="8" id="KW-0378">Hydrolase</keyword>
<name>A0A926IF54_9FIRM</name>
<evidence type="ECO:0000313" key="10">
    <source>
        <dbReference type="EMBL" id="MBC8580508.1"/>
    </source>
</evidence>
<dbReference type="GO" id="GO:0006508">
    <property type="term" value="P:proteolysis"/>
    <property type="evidence" value="ECO:0007669"/>
    <property type="project" value="UniProtKB-KW"/>
</dbReference>
<reference evidence="10" key="1">
    <citation type="submission" date="2020-08" db="EMBL/GenBank/DDBJ databases">
        <title>Genome public.</title>
        <authorList>
            <person name="Liu C."/>
            <person name="Sun Q."/>
        </authorList>
    </citation>
    <scope>NUCLEOTIDE SEQUENCE</scope>
    <source>
        <strain evidence="10">NSJ-12</strain>
    </source>
</reference>
<comment type="cofactor">
    <cofactor evidence="3">
        <name>Zn(2+)</name>
        <dbReference type="ChEBI" id="CHEBI:29105"/>
    </cofactor>
</comment>
<evidence type="ECO:0000256" key="9">
    <source>
        <dbReference type="ARBA" id="ARBA00023049"/>
    </source>
</evidence>
<comment type="cofactor">
    <cofactor evidence="2">
        <name>Mg(2+)</name>
        <dbReference type="ChEBI" id="CHEBI:18420"/>
    </cofactor>
</comment>
<dbReference type="PANTHER" id="PTHR34448:SF1">
    <property type="entry name" value="BLL6088 PROTEIN"/>
    <property type="match status" value="1"/>
</dbReference>
<dbReference type="Proteomes" id="UP000655830">
    <property type="component" value="Unassembled WGS sequence"/>
</dbReference>
<dbReference type="SUPFAM" id="SSF144052">
    <property type="entry name" value="Thermophilic metalloprotease-like"/>
    <property type="match status" value="1"/>
</dbReference>
<keyword evidence="11" id="KW-1185">Reference proteome</keyword>
<dbReference type="Gene3D" id="3.40.1830.10">
    <property type="entry name" value="Thermophilic metalloprotease (M29)"/>
    <property type="match status" value="1"/>
</dbReference>
<comment type="cofactor">
    <cofactor evidence="1">
        <name>Co(2+)</name>
        <dbReference type="ChEBI" id="CHEBI:48828"/>
    </cofactor>
</comment>
<dbReference type="EMBL" id="JACRSY010000022">
    <property type="protein sequence ID" value="MBC8580508.1"/>
    <property type="molecule type" value="Genomic_DNA"/>
</dbReference>
<evidence type="ECO:0000256" key="7">
    <source>
        <dbReference type="ARBA" id="ARBA00022723"/>
    </source>
</evidence>
<organism evidence="10 11">
    <name type="scientific">Zhenhengia yiwuensis</name>
    <dbReference type="NCBI Taxonomy" id="2763666"/>
    <lineage>
        <taxon>Bacteria</taxon>
        <taxon>Bacillati</taxon>
        <taxon>Bacillota</taxon>
        <taxon>Clostridia</taxon>
        <taxon>Lachnospirales</taxon>
        <taxon>Lachnospiraceae</taxon>
        <taxon>Zhenhengia</taxon>
    </lineage>
</organism>
<evidence type="ECO:0000256" key="1">
    <source>
        <dbReference type="ARBA" id="ARBA00001941"/>
    </source>
</evidence>
<keyword evidence="7" id="KW-0479">Metal-binding</keyword>
<dbReference type="RefSeq" id="WP_177671660.1">
    <property type="nucleotide sequence ID" value="NZ_JACRSY010000022.1"/>
</dbReference>
<evidence type="ECO:0000256" key="6">
    <source>
        <dbReference type="ARBA" id="ARBA00022670"/>
    </source>
</evidence>
<dbReference type="InterPro" id="IPR052170">
    <property type="entry name" value="M29_Exopeptidase"/>
</dbReference>
<keyword evidence="6" id="KW-0645">Protease</keyword>
<dbReference type="InterPro" id="IPR035097">
    <property type="entry name" value="M29_N-terminal"/>
</dbReference>
<protein>
    <submittedName>
        <fullName evidence="10">Aminopeptidase</fullName>
    </submittedName>
</protein>
<keyword evidence="9" id="KW-0482">Metalloprotease</keyword>
<dbReference type="PANTHER" id="PTHR34448">
    <property type="entry name" value="AMINOPEPTIDASE"/>
    <property type="match status" value="1"/>
</dbReference>
<keyword evidence="5 10" id="KW-0031">Aminopeptidase</keyword>
<dbReference type="GO" id="GO:0004177">
    <property type="term" value="F:aminopeptidase activity"/>
    <property type="evidence" value="ECO:0007669"/>
    <property type="project" value="UniProtKB-KW"/>
</dbReference>
<evidence type="ECO:0000256" key="3">
    <source>
        <dbReference type="ARBA" id="ARBA00001947"/>
    </source>
</evidence>
<evidence type="ECO:0000256" key="2">
    <source>
        <dbReference type="ARBA" id="ARBA00001946"/>
    </source>
</evidence>
<dbReference type="InterPro" id="IPR000787">
    <property type="entry name" value="Peptidase_M29"/>
</dbReference>